<feature type="non-terminal residue" evidence="1">
    <location>
        <position position="69"/>
    </location>
</feature>
<proteinExistence type="predicted"/>
<evidence type="ECO:0000313" key="1">
    <source>
        <dbReference type="EMBL" id="TFK58379.1"/>
    </source>
</evidence>
<organism evidence="1 2">
    <name type="scientific">Pluteus cervinus</name>
    <dbReference type="NCBI Taxonomy" id="181527"/>
    <lineage>
        <taxon>Eukaryota</taxon>
        <taxon>Fungi</taxon>
        <taxon>Dikarya</taxon>
        <taxon>Basidiomycota</taxon>
        <taxon>Agaricomycotina</taxon>
        <taxon>Agaricomycetes</taxon>
        <taxon>Agaricomycetidae</taxon>
        <taxon>Agaricales</taxon>
        <taxon>Pluteineae</taxon>
        <taxon>Pluteaceae</taxon>
        <taxon>Pluteus</taxon>
    </lineage>
</organism>
<keyword evidence="2" id="KW-1185">Reference proteome</keyword>
<protein>
    <submittedName>
        <fullName evidence="1">Uncharacterized protein</fullName>
    </submittedName>
</protein>
<gene>
    <name evidence="1" type="ORF">BDN72DRAFT_751708</name>
</gene>
<dbReference type="EMBL" id="ML209405">
    <property type="protein sequence ID" value="TFK58379.1"/>
    <property type="molecule type" value="Genomic_DNA"/>
</dbReference>
<dbReference type="Proteomes" id="UP000308600">
    <property type="component" value="Unassembled WGS sequence"/>
</dbReference>
<feature type="non-terminal residue" evidence="1">
    <location>
        <position position="1"/>
    </location>
</feature>
<sequence>SQLRTTLFRIVNSTTKLLPLWKEICKKHGLAEKLIPRDVSTRWNSTFDLADVSCKYKKALTKIMKEKEL</sequence>
<evidence type="ECO:0000313" key="2">
    <source>
        <dbReference type="Proteomes" id="UP000308600"/>
    </source>
</evidence>
<name>A0ACD2ZZ27_9AGAR</name>
<accession>A0ACD2ZZ27</accession>
<reference evidence="1 2" key="1">
    <citation type="journal article" date="2019" name="Nat. Ecol. Evol.">
        <title>Megaphylogeny resolves global patterns of mushroom evolution.</title>
        <authorList>
            <person name="Varga T."/>
            <person name="Krizsan K."/>
            <person name="Foldi C."/>
            <person name="Dima B."/>
            <person name="Sanchez-Garcia M."/>
            <person name="Sanchez-Ramirez S."/>
            <person name="Szollosi G.J."/>
            <person name="Szarkandi J.G."/>
            <person name="Papp V."/>
            <person name="Albert L."/>
            <person name="Andreopoulos W."/>
            <person name="Angelini C."/>
            <person name="Antonin V."/>
            <person name="Barry K.W."/>
            <person name="Bougher N.L."/>
            <person name="Buchanan P."/>
            <person name="Buyck B."/>
            <person name="Bense V."/>
            <person name="Catcheside P."/>
            <person name="Chovatia M."/>
            <person name="Cooper J."/>
            <person name="Damon W."/>
            <person name="Desjardin D."/>
            <person name="Finy P."/>
            <person name="Geml J."/>
            <person name="Haridas S."/>
            <person name="Hughes K."/>
            <person name="Justo A."/>
            <person name="Karasinski D."/>
            <person name="Kautmanova I."/>
            <person name="Kiss B."/>
            <person name="Kocsube S."/>
            <person name="Kotiranta H."/>
            <person name="LaButti K.M."/>
            <person name="Lechner B.E."/>
            <person name="Liimatainen K."/>
            <person name="Lipzen A."/>
            <person name="Lukacs Z."/>
            <person name="Mihaltcheva S."/>
            <person name="Morgado L.N."/>
            <person name="Niskanen T."/>
            <person name="Noordeloos M.E."/>
            <person name="Ohm R.A."/>
            <person name="Ortiz-Santana B."/>
            <person name="Ovrebo C."/>
            <person name="Racz N."/>
            <person name="Riley R."/>
            <person name="Savchenko A."/>
            <person name="Shiryaev A."/>
            <person name="Soop K."/>
            <person name="Spirin V."/>
            <person name="Szebenyi C."/>
            <person name="Tomsovsky M."/>
            <person name="Tulloss R.E."/>
            <person name="Uehling J."/>
            <person name="Grigoriev I.V."/>
            <person name="Vagvolgyi C."/>
            <person name="Papp T."/>
            <person name="Martin F.M."/>
            <person name="Miettinen O."/>
            <person name="Hibbett D.S."/>
            <person name="Nagy L.G."/>
        </authorList>
    </citation>
    <scope>NUCLEOTIDE SEQUENCE [LARGE SCALE GENOMIC DNA]</scope>
    <source>
        <strain evidence="1 2">NL-1719</strain>
    </source>
</reference>